<dbReference type="PANTHER" id="PTHR48090">
    <property type="entry name" value="UNDECAPRENYL-PHOSPHATE 4-DEOXY-4-FORMAMIDO-L-ARABINOSE TRANSFERASE-RELATED"/>
    <property type="match status" value="1"/>
</dbReference>
<dbReference type="Gene3D" id="3.90.550.10">
    <property type="entry name" value="Spore Coat Polysaccharide Biosynthesis Protein SpsA, Chain A"/>
    <property type="match status" value="1"/>
</dbReference>
<accession>A0ABV6YJY3</accession>
<feature type="transmembrane region" description="Helical" evidence="1">
    <location>
        <begin position="235"/>
        <end position="259"/>
    </location>
</feature>
<proteinExistence type="predicted"/>
<reference evidence="3 4" key="1">
    <citation type="submission" date="2024-09" db="EMBL/GenBank/DDBJ databases">
        <authorList>
            <person name="D'Angelo T."/>
        </authorList>
    </citation>
    <scope>NUCLEOTIDE SEQUENCE [LARGE SCALE GENOMIC DNA]</scope>
    <source>
        <strain evidence="3">SAG AM-320-E07</strain>
    </source>
</reference>
<dbReference type="PANTHER" id="PTHR48090:SF7">
    <property type="entry name" value="RFBJ PROTEIN"/>
    <property type="match status" value="1"/>
</dbReference>
<dbReference type="InterPro" id="IPR001173">
    <property type="entry name" value="Glyco_trans_2-like"/>
</dbReference>
<protein>
    <submittedName>
        <fullName evidence="3">Glycosyltransferase family 2 protein</fullName>
    </submittedName>
</protein>
<organism evidence="3 4">
    <name type="scientific">Eiseniibacteriota bacterium</name>
    <dbReference type="NCBI Taxonomy" id="2212470"/>
    <lineage>
        <taxon>Bacteria</taxon>
        <taxon>Candidatus Eiseniibacteriota</taxon>
    </lineage>
</organism>
<feature type="transmembrane region" description="Helical" evidence="1">
    <location>
        <begin position="265"/>
        <end position="285"/>
    </location>
</feature>
<dbReference type="CDD" id="cd04179">
    <property type="entry name" value="DPM_DPG-synthase_like"/>
    <property type="match status" value="1"/>
</dbReference>
<name>A0ABV6YJY3_UNCEI</name>
<dbReference type="SUPFAM" id="SSF53448">
    <property type="entry name" value="Nucleotide-diphospho-sugar transferases"/>
    <property type="match status" value="1"/>
</dbReference>
<comment type="caution">
    <text evidence="3">The sequence shown here is derived from an EMBL/GenBank/DDBJ whole genome shotgun (WGS) entry which is preliminary data.</text>
</comment>
<dbReference type="InterPro" id="IPR029044">
    <property type="entry name" value="Nucleotide-diphossugar_trans"/>
</dbReference>
<evidence type="ECO:0000256" key="1">
    <source>
        <dbReference type="SAM" id="Phobius"/>
    </source>
</evidence>
<keyword evidence="1" id="KW-1133">Transmembrane helix</keyword>
<gene>
    <name evidence="3" type="ORF">ACFL6M_02660</name>
</gene>
<dbReference type="Pfam" id="PF00535">
    <property type="entry name" value="Glycos_transf_2"/>
    <property type="match status" value="1"/>
</dbReference>
<evidence type="ECO:0000313" key="4">
    <source>
        <dbReference type="Proteomes" id="UP001593833"/>
    </source>
</evidence>
<dbReference type="InterPro" id="IPR050256">
    <property type="entry name" value="Glycosyltransferase_2"/>
</dbReference>
<feature type="domain" description="Glycosyltransferase 2-like" evidence="2">
    <location>
        <begin position="7"/>
        <end position="168"/>
    </location>
</feature>
<sequence length="291" mass="32425">MSALDFSVVIPCFNKDRAIGLTVDQRRESLAASDSYEMIFVDDGSTDETVAILANLASKDKRIRVIRHERNRGYGAALKTGIRRAIGELIVITDADGSYPNERIPELVALSKDADMVVGARTAANVSYPLIRKIPKLFLKAHCTWLAGQPIPDMNSGLRVFRRDLAERFLNILPDGFSFTTTITLAMMTNHYEVRYIPIGYNPRIGKSKIRPIHDTLDFFLLILRTGTYFAPTRVFLPLAGILGLGFLASLCYDLFALSNLTDKTVLLLLFSMNTALFALLADMIDKRSGR</sequence>
<keyword evidence="4" id="KW-1185">Reference proteome</keyword>
<dbReference type="Proteomes" id="UP001593833">
    <property type="component" value="Unassembled WGS sequence"/>
</dbReference>
<evidence type="ECO:0000313" key="3">
    <source>
        <dbReference type="EMBL" id="MFC1572479.1"/>
    </source>
</evidence>
<evidence type="ECO:0000259" key="2">
    <source>
        <dbReference type="Pfam" id="PF00535"/>
    </source>
</evidence>
<dbReference type="EMBL" id="JBHPKH010000018">
    <property type="protein sequence ID" value="MFC1572479.1"/>
    <property type="molecule type" value="Genomic_DNA"/>
</dbReference>
<keyword evidence="1" id="KW-0812">Transmembrane</keyword>
<keyword evidence="1" id="KW-0472">Membrane</keyword>